<dbReference type="PANTHER" id="PTHR44272">
    <property type="entry name" value="DNAJ DOMAIN (PROKARYOTIC HEAT SHOCK PROTEIN)"/>
    <property type="match status" value="1"/>
</dbReference>
<dbReference type="InterPro" id="IPR052812">
    <property type="entry name" value="Plant_DnaJ_domain"/>
</dbReference>
<dbReference type="STRING" id="4536.A0A0E0IP39"/>
<accession>A0A0E0IP39</accession>
<dbReference type="eggNOG" id="KOG0713">
    <property type="taxonomic scope" value="Eukaryota"/>
</dbReference>
<reference evidence="1" key="1">
    <citation type="submission" date="2015-04" db="UniProtKB">
        <authorList>
            <consortium name="EnsemblPlants"/>
        </authorList>
    </citation>
    <scope>IDENTIFICATION</scope>
    <source>
        <strain evidence="1">SL10</strain>
    </source>
</reference>
<protein>
    <submittedName>
        <fullName evidence="1">Uncharacterized protein</fullName>
    </submittedName>
</protein>
<proteinExistence type="predicted"/>
<keyword evidence="2" id="KW-1185">Reference proteome</keyword>
<sequence length="83" mass="9038">MVQVNKNISLELNKKEAMSGTVTARPLPVGSSARGKVDKQCALFYGVTISEEQARSGIVIRVTSAAQSKFKLLFFEQEIDGGY</sequence>
<dbReference type="HOGENOM" id="CLU_194073_0_0_1"/>
<dbReference type="PANTHER" id="PTHR44272:SF3">
    <property type="entry name" value="J DOMAIN-CONTAINING PROTEIN"/>
    <property type="match status" value="1"/>
</dbReference>
<name>A0A0E0IP39_ORYNI</name>
<dbReference type="AlphaFoldDB" id="A0A0E0IP39"/>
<dbReference type="EnsemblPlants" id="ONIVA10G01160.1">
    <property type="protein sequence ID" value="ONIVA10G01160.1"/>
    <property type="gene ID" value="ONIVA10G01160"/>
</dbReference>
<evidence type="ECO:0000313" key="2">
    <source>
        <dbReference type="Proteomes" id="UP000006591"/>
    </source>
</evidence>
<evidence type="ECO:0000313" key="1">
    <source>
        <dbReference type="EnsemblPlants" id="ONIVA10G01160.1"/>
    </source>
</evidence>
<dbReference type="Gramene" id="ONIVA10G01160.1">
    <property type="protein sequence ID" value="ONIVA10G01160.1"/>
    <property type="gene ID" value="ONIVA10G01160"/>
</dbReference>
<reference evidence="1" key="2">
    <citation type="submission" date="2018-04" db="EMBL/GenBank/DDBJ databases">
        <title>OnivRS2 (Oryza nivara Reference Sequence Version 2).</title>
        <authorList>
            <person name="Zhang J."/>
            <person name="Kudrna D."/>
            <person name="Lee S."/>
            <person name="Talag J."/>
            <person name="Rajasekar S."/>
            <person name="Welchert J."/>
            <person name="Hsing Y.-I."/>
            <person name="Wing R.A."/>
        </authorList>
    </citation>
    <scope>NUCLEOTIDE SEQUENCE [LARGE SCALE GENOMIC DNA]</scope>
</reference>
<organism evidence="1">
    <name type="scientific">Oryza nivara</name>
    <name type="common">Indian wild rice</name>
    <name type="synonym">Oryza sativa f. spontanea</name>
    <dbReference type="NCBI Taxonomy" id="4536"/>
    <lineage>
        <taxon>Eukaryota</taxon>
        <taxon>Viridiplantae</taxon>
        <taxon>Streptophyta</taxon>
        <taxon>Embryophyta</taxon>
        <taxon>Tracheophyta</taxon>
        <taxon>Spermatophyta</taxon>
        <taxon>Magnoliopsida</taxon>
        <taxon>Liliopsida</taxon>
        <taxon>Poales</taxon>
        <taxon>Poaceae</taxon>
        <taxon>BOP clade</taxon>
        <taxon>Oryzoideae</taxon>
        <taxon>Oryzeae</taxon>
        <taxon>Oryzinae</taxon>
        <taxon>Oryza</taxon>
    </lineage>
</organism>
<dbReference type="Proteomes" id="UP000006591">
    <property type="component" value="Chromosome 10"/>
</dbReference>
<dbReference type="OMA" id="WHQSEHA"/>